<dbReference type="PIRSF" id="PIRSF000709">
    <property type="entry name" value="6PFK_2-Ptase"/>
    <property type="match status" value="1"/>
</dbReference>
<dbReference type="GO" id="GO:0005737">
    <property type="term" value="C:cytoplasm"/>
    <property type="evidence" value="ECO:0007669"/>
    <property type="project" value="TreeGrafter"/>
</dbReference>
<name>A0A508X2X0_9HYPH</name>
<protein>
    <submittedName>
        <fullName evidence="1">Phosphoglycerate mutase</fullName>
    </submittedName>
</protein>
<dbReference type="GO" id="GO:0016791">
    <property type="term" value="F:phosphatase activity"/>
    <property type="evidence" value="ECO:0007669"/>
    <property type="project" value="TreeGrafter"/>
</dbReference>
<dbReference type="AlphaFoldDB" id="A0A508X2X0"/>
<dbReference type="CDD" id="cd07067">
    <property type="entry name" value="HP_PGM_like"/>
    <property type="match status" value="1"/>
</dbReference>
<organism evidence="1">
    <name type="scientific">Sinorhizobium medicae</name>
    <dbReference type="NCBI Taxonomy" id="110321"/>
    <lineage>
        <taxon>Bacteria</taxon>
        <taxon>Pseudomonadati</taxon>
        <taxon>Pseudomonadota</taxon>
        <taxon>Alphaproteobacteria</taxon>
        <taxon>Hyphomicrobiales</taxon>
        <taxon>Rhizobiaceae</taxon>
        <taxon>Sinorhizobium/Ensifer group</taxon>
        <taxon>Sinorhizobium</taxon>
    </lineage>
</organism>
<proteinExistence type="predicted"/>
<dbReference type="EMBL" id="CABFNB010000116">
    <property type="protein sequence ID" value="VTZ63261.1"/>
    <property type="molecule type" value="Genomic_DNA"/>
</dbReference>
<reference evidence="1" key="1">
    <citation type="submission" date="2019-06" db="EMBL/GenBank/DDBJ databases">
        <authorList>
            <person name="Le Quere A."/>
            <person name="Colella S."/>
        </authorList>
    </citation>
    <scope>NUCLEOTIDE SEQUENCE</scope>
    <source>
        <strain evidence="1">EmedicaeMD41</strain>
    </source>
</reference>
<evidence type="ECO:0000313" key="1">
    <source>
        <dbReference type="EMBL" id="VTZ63261.1"/>
    </source>
</evidence>
<dbReference type="RefSeq" id="WP_101793015.1">
    <property type="nucleotide sequence ID" value="NZ_CABFNB010000116.1"/>
</dbReference>
<accession>A0A508X2X0</accession>
<dbReference type="Proteomes" id="UP000507954">
    <property type="component" value="Unassembled WGS sequence"/>
</dbReference>
<dbReference type="InterPro" id="IPR013078">
    <property type="entry name" value="His_Pase_superF_clade-1"/>
</dbReference>
<dbReference type="PANTHER" id="PTHR48100:SF2">
    <property type="entry name" value="CONSERVED PROTEIN"/>
    <property type="match status" value="1"/>
</dbReference>
<dbReference type="InterPro" id="IPR050275">
    <property type="entry name" value="PGM_Phosphatase"/>
</dbReference>
<gene>
    <name evidence="1" type="ORF">EMEDMD4_490188</name>
</gene>
<dbReference type="SMART" id="SM00855">
    <property type="entry name" value="PGAM"/>
    <property type="match status" value="1"/>
</dbReference>
<dbReference type="InterPro" id="IPR029033">
    <property type="entry name" value="His_PPase_superfam"/>
</dbReference>
<dbReference type="SUPFAM" id="SSF53254">
    <property type="entry name" value="Phosphoglycerate mutase-like"/>
    <property type="match status" value="1"/>
</dbReference>
<sequence>MTTTFLLVRHAAHDNVGCYLAGRTGDVPLGAAGREQAQRLSARLSGQGIRAIYASPRKRTQQTAEAIAAVCDVSAVLTTEALDEVDFGEWSGKTFDVLDQDPHWRRWNAVRSLVRAPGGETMLDVQSRAVGLVAALAQRHGQEKIVLVSHADVIKTVVCHVLGLSADAWARFDIAPASISVVAMGDWGAKILTLNEYV</sequence>
<dbReference type="Gene3D" id="3.40.50.1240">
    <property type="entry name" value="Phosphoglycerate mutase-like"/>
    <property type="match status" value="1"/>
</dbReference>
<dbReference type="PANTHER" id="PTHR48100">
    <property type="entry name" value="BROAD-SPECIFICITY PHOSPHATASE YOR283W-RELATED"/>
    <property type="match status" value="1"/>
</dbReference>
<dbReference type="Pfam" id="PF00300">
    <property type="entry name" value="His_Phos_1"/>
    <property type="match status" value="1"/>
</dbReference>